<keyword evidence="6 8" id="KW-1133">Transmembrane helix</keyword>
<comment type="caution">
    <text evidence="9">The sequence shown here is derived from an EMBL/GenBank/DDBJ whole genome shotgun (WGS) entry which is preliminary data.</text>
</comment>
<proteinExistence type="inferred from homology"/>
<sequence>MIFDLLTAPELLVCLAVAVVAGFIKGAVGFAMPLVLVAGMTLVIDPKLAIAGLILPTVASNFVQVAKAGWHEAVEGTKYFWRFLLAACVMILAVTQVVPLISAQAVYLAVGFPVLILSIIQLMGVHFHVDPAHKTRWDWVIGTLAGTIGGIAGNWGPPTVLYLIALETERKRQMAVQGVVYGAGSIMLLAGHLSSGLLTSQTMLFSATLLIPAWLGMQLGFRFGDRLDPKRFRQMTLLVLSVAALNLLRKGFFG</sequence>
<feature type="transmembrane region" description="Helical" evidence="8">
    <location>
        <begin position="12"/>
        <end position="36"/>
    </location>
</feature>
<evidence type="ECO:0000256" key="1">
    <source>
        <dbReference type="ARBA" id="ARBA00004651"/>
    </source>
</evidence>
<dbReference type="RefSeq" id="WP_142836083.1">
    <property type="nucleotide sequence ID" value="NZ_VFSV01000056.1"/>
</dbReference>
<accession>A0A547PLQ5</accession>
<comment type="similarity">
    <text evidence="2 8">Belongs to the 4-toluene sulfonate uptake permease (TSUP) (TC 2.A.102) family.</text>
</comment>
<evidence type="ECO:0000256" key="7">
    <source>
        <dbReference type="ARBA" id="ARBA00023136"/>
    </source>
</evidence>
<dbReference type="GO" id="GO:0005886">
    <property type="term" value="C:plasma membrane"/>
    <property type="evidence" value="ECO:0007669"/>
    <property type="project" value="UniProtKB-SubCell"/>
</dbReference>
<evidence type="ECO:0000256" key="6">
    <source>
        <dbReference type="ARBA" id="ARBA00022989"/>
    </source>
</evidence>
<comment type="subcellular location">
    <subcellularLocation>
        <location evidence="1 8">Cell membrane</location>
        <topology evidence="1 8">Multi-pass membrane protein</topology>
    </subcellularLocation>
</comment>
<dbReference type="InterPro" id="IPR002781">
    <property type="entry name" value="TM_pro_TauE-like"/>
</dbReference>
<feature type="transmembrane region" description="Helical" evidence="8">
    <location>
        <begin position="204"/>
        <end position="223"/>
    </location>
</feature>
<feature type="transmembrane region" description="Helical" evidence="8">
    <location>
        <begin position="139"/>
        <end position="166"/>
    </location>
</feature>
<gene>
    <name evidence="9" type="ORF">FEV53_17795</name>
</gene>
<keyword evidence="3" id="KW-0813">Transport</keyword>
<reference evidence="9 10" key="1">
    <citation type="submission" date="2019-06" db="EMBL/GenBank/DDBJ databases">
        <title>Paenimaribius caenipelagi gen. nov., sp. nov., isolated from a tidal flat.</title>
        <authorList>
            <person name="Yoon J.-H."/>
        </authorList>
    </citation>
    <scope>NUCLEOTIDE SEQUENCE [LARGE SCALE GENOMIC DNA]</scope>
    <source>
        <strain evidence="9 10">JBTF-M29</strain>
    </source>
</reference>
<dbReference type="EMBL" id="VFSV01000056">
    <property type="protein sequence ID" value="TRD15072.1"/>
    <property type="molecule type" value="Genomic_DNA"/>
</dbReference>
<keyword evidence="4 8" id="KW-1003">Cell membrane</keyword>
<evidence type="ECO:0000256" key="3">
    <source>
        <dbReference type="ARBA" id="ARBA00022448"/>
    </source>
</evidence>
<keyword evidence="7 8" id="KW-0472">Membrane</keyword>
<evidence type="ECO:0000256" key="4">
    <source>
        <dbReference type="ARBA" id="ARBA00022475"/>
    </source>
</evidence>
<dbReference type="Pfam" id="PF01925">
    <property type="entry name" value="TauE"/>
    <property type="match status" value="1"/>
</dbReference>
<keyword evidence="10" id="KW-1185">Reference proteome</keyword>
<name>A0A547PLQ5_9RHOB</name>
<feature type="transmembrane region" description="Helical" evidence="8">
    <location>
        <begin position="105"/>
        <end position="127"/>
    </location>
</feature>
<evidence type="ECO:0000256" key="2">
    <source>
        <dbReference type="ARBA" id="ARBA00009142"/>
    </source>
</evidence>
<organism evidence="9 10">
    <name type="scientific">Palleronia caenipelagi</name>
    <dbReference type="NCBI Taxonomy" id="2489174"/>
    <lineage>
        <taxon>Bacteria</taxon>
        <taxon>Pseudomonadati</taxon>
        <taxon>Pseudomonadota</taxon>
        <taxon>Alphaproteobacteria</taxon>
        <taxon>Rhodobacterales</taxon>
        <taxon>Roseobacteraceae</taxon>
        <taxon>Palleronia</taxon>
    </lineage>
</organism>
<dbReference type="Proteomes" id="UP000318590">
    <property type="component" value="Unassembled WGS sequence"/>
</dbReference>
<dbReference type="PANTHER" id="PTHR30269:SF37">
    <property type="entry name" value="MEMBRANE TRANSPORTER PROTEIN"/>
    <property type="match status" value="1"/>
</dbReference>
<evidence type="ECO:0000313" key="9">
    <source>
        <dbReference type="EMBL" id="TRD15072.1"/>
    </source>
</evidence>
<dbReference type="AlphaFoldDB" id="A0A547PLQ5"/>
<evidence type="ECO:0000256" key="8">
    <source>
        <dbReference type="RuleBase" id="RU363041"/>
    </source>
</evidence>
<evidence type="ECO:0000313" key="10">
    <source>
        <dbReference type="Proteomes" id="UP000318590"/>
    </source>
</evidence>
<dbReference type="InterPro" id="IPR052017">
    <property type="entry name" value="TSUP"/>
</dbReference>
<dbReference type="PANTHER" id="PTHR30269">
    <property type="entry name" value="TRANSMEMBRANE PROTEIN YFCA"/>
    <property type="match status" value="1"/>
</dbReference>
<evidence type="ECO:0000256" key="5">
    <source>
        <dbReference type="ARBA" id="ARBA00022692"/>
    </source>
</evidence>
<feature type="transmembrane region" description="Helical" evidence="8">
    <location>
        <begin position="178"/>
        <end position="198"/>
    </location>
</feature>
<protein>
    <recommendedName>
        <fullName evidence="8">Probable membrane transporter protein</fullName>
    </recommendedName>
</protein>
<feature type="transmembrane region" description="Helical" evidence="8">
    <location>
        <begin position="48"/>
        <end position="67"/>
    </location>
</feature>
<feature type="transmembrane region" description="Helical" evidence="8">
    <location>
        <begin position="79"/>
        <end position="98"/>
    </location>
</feature>
<keyword evidence="5 8" id="KW-0812">Transmembrane</keyword>
<dbReference type="OrthoDB" id="9800873at2"/>